<evidence type="ECO:0000256" key="15">
    <source>
        <dbReference type="ARBA" id="ARBA00038456"/>
    </source>
</evidence>
<keyword evidence="4" id="KW-1003">Cell membrane</keyword>
<feature type="domain" description="Thioesterase" evidence="24">
    <location>
        <begin position="69"/>
        <end position="154"/>
    </location>
</feature>
<dbReference type="Gene3D" id="3.10.129.10">
    <property type="entry name" value="Hotdog Thioesterase"/>
    <property type="match status" value="1"/>
</dbReference>
<evidence type="ECO:0000256" key="6">
    <source>
        <dbReference type="ARBA" id="ARBA00022703"/>
    </source>
</evidence>
<evidence type="ECO:0000256" key="1">
    <source>
        <dbReference type="ARBA" id="ARBA00004170"/>
    </source>
</evidence>
<comment type="similarity">
    <text evidence="15">Belongs to the THEM4/THEM5 thioesterase family.</text>
</comment>
<comment type="catalytic activity">
    <reaction evidence="14">
        <text>(9Z)-octadecenoyl-CoA + H2O = (9Z)-octadecenoate + CoA + H(+)</text>
        <dbReference type="Rhea" id="RHEA:40139"/>
        <dbReference type="ChEBI" id="CHEBI:15377"/>
        <dbReference type="ChEBI" id="CHEBI:15378"/>
        <dbReference type="ChEBI" id="CHEBI:30823"/>
        <dbReference type="ChEBI" id="CHEBI:57287"/>
        <dbReference type="ChEBI" id="CHEBI:57387"/>
    </reaction>
    <physiologicalReaction direction="left-to-right" evidence="14">
        <dbReference type="Rhea" id="RHEA:40140"/>
    </physiologicalReaction>
</comment>
<dbReference type="GO" id="GO:0016790">
    <property type="term" value="F:thiolester hydrolase activity"/>
    <property type="evidence" value="ECO:0007669"/>
    <property type="project" value="UniProtKB-ARBA"/>
</dbReference>
<accession>A0A0Q4B4Y4</accession>
<evidence type="ECO:0000256" key="14">
    <source>
        <dbReference type="ARBA" id="ARBA00037002"/>
    </source>
</evidence>
<evidence type="ECO:0000313" key="25">
    <source>
        <dbReference type="EMBL" id="KQM08248.1"/>
    </source>
</evidence>
<dbReference type="CDD" id="cd03443">
    <property type="entry name" value="PaaI_thioesterase"/>
    <property type="match status" value="1"/>
</dbReference>
<evidence type="ECO:0000256" key="7">
    <source>
        <dbReference type="ARBA" id="ARBA00022801"/>
    </source>
</evidence>
<dbReference type="InterPro" id="IPR052365">
    <property type="entry name" value="THEM4/THEM5_acyl-CoA_thioest"/>
</dbReference>
<organism evidence="25 26">
    <name type="scientific">Candidatus [Bacteroides] periocalifornicus</name>
    <dbReference type="NCBI Taxonomy" id="1702214"/>
    <lineage>
        <taxon>Bacteria</taxon>
        <taxon>Pseudomonadati</taxon>
        <taxon>Bacteroidota</taxon>
    </lineage>
</organism>
<keyword evidence="5" id="KW-0963">Cytoplasm</keyword>
<dbReference type="PANTHER" id="PTHR12418">
    <property type="entry name" value="ACYL-COENZYME A THIOESTERASE THEM4"/>
    <property type="match status" value="1"/>
</dbReference>
<keyword evidence="26" id="KW-1185">Reference proteome</keyword>
<comment type="catalytic activity">
    <reaction evidence="19">
        <text>octanoyl-CoA + H2O = octanoate + CoA + H(+)</text>
        <dbReference type="Rhea" id="RHEA:30143"/>
        <dbReference type="ChEBI" id="CHEBI:15377"/>
        <dbReference type="ChEBI" id="CHEBI:15378"/>
        <dbReference type="ChEBI" id="CHEBI:25646"/>
        <dbReference type="ChEBI" id="CHEBI:57287"/>
        <dbReference type="ChEBI" id="CHEBI:57386"/>
    </reaction>
    <physiologicalReaction direction="left-to-right" evidence="19">
        <dbReference type="Rhea" id="RHEA:30144"/>
    </physiologicalReaction>
</comment>
<comment type="caution">
    <text evidence="25">The sequence shown here is derived from an EMBL/GenBank/DDBJ whole genome shotgun (WGS) entry which is preliminary data.</text>
</comment>
<dbReference type="InterPro" id="IPR029069">
    <property type="entry name" value="HotDog_dom_sf"/>
</dbReference>
<evidence type="ECO:0000256" key="12">
    <source>
        <dbReference type="ARBA" id="ARBA00023273"/>
    </source>
</evidence>
<dbReference type="AlphaFoldDB" id="A0A0Q4B4Y4"/>
<evidence type="ECO:0000256" key="10">
    <source>
        <dbReference type="ARBA" id="ARBA00023098"/>
    </source>
</evidence>
<evidence type="ECO:0000256" key="23">
    <source>
        <dbReference type="ARBA" id="ARBA00048180"/>
    </source>
</evidence>
<evidence type="ECO:0000256" key="9">
    <source>
        <dbReference type="ARBA" id="ARBA00022946"/>
    </source>
</evidence>
<comment type="catalytic activity">
    <reaction evidence="20">
        <text>hexadecanoyl-CoA + H2O = hexadecanoate + CoA + H(+)</text>
        <dbReference type="Rhea" id="RHEA:16645"/>
        <dbReference type="ChEBI" id="CHEBI:7896"/>
        <dbReference type="ChEBI" id="CHEBI:15377"/>
        <dbReference type="ChEBI" id="CHEBI:15378"/>
        <dbReference type="ChEBI" id="CHEBI:57287"/>
        <dbReference type="ChEBI" id="CHEBI:57379"/>
        <dbReference type="EC" id="3.1.2.2"/>
    </reaction>
    <physiologicalReaction direction="left-to-right" evidence="20">
        <dbReference type="Rhea" id="RHEA:16646"/>
    </physiologicalReaction>
</comment>
<keyword evidence="9" id="KW-0809">Transit peptide</keyword>
<name>A0A0Q4B4Y4_9BACT</name>
<keyword evidence="7" id="KW-0378">Hydrolase</keyword>
<dbReference type="GO" id="GO:0005737">
    <property type="term" value="C:cytoplasm"/>
    <property type="evidence" value="ECO:0007669"/>
    <property type="project" value="UniProtKB-SubCell"/>
</dbReference>
<dbReference type="InterPro" id="IPR006683">
    <property type="entry name" value="Thioestr_dom"/>
</dbReference>
<comment type="catalytic activity">
    <reaction evidence="23">
        <text>tetradecanoyl-CoA + H2O = tetradecanoate + CoA + H(+)</text>
        <dbReference type="Rhea" id="RHEA:40119"/>
        <dbReference type="ChEBI" id="CHEBI:15377"/>
        <dbReference type="ChEBI" id="CHEBI:15378"/>
        <dbReference type="ChEBI" id="CHEBI:30807"/>
        <dbReference type="ChEBI" id="CHEBI:57287"/>
        <dbReference type="ChEBI" id="CHEBI:57385"/>
    </reaction>
    <physiologicalReaction direction="left-to-right" evidence="23">
        <dbReference type="Rhea" id="RHEA:40120"/>
    </physiologicalReaction>
</comment>
<evidence type="ECO:0000256" key="2">
    <source>
        <dbReference type="ARBA" id="ARBA00004496"/>
    </source>
</evidence>
<evidence type="ECO:0000256" key="5">
    <source>
        <dbReference type="ARBA" id="ARBA00022490"/>
    </source>
</evidence>
<comment type="subcellular location">
    <subcellularLocation>
        <location evidence="3">Cell projection</location>
        <location evidence="3">Ruffle membrane</location>
    </subcellularLocation>
    <subcellularLocation>
        <location evidence="2">Cytoplasm</location>
    </subcellularLocation>
    <subcellularLocation>
        <location evidence="1">Membrane</location>
        <topology evidence="1">Peripheral membrane protein</topology>
    </subcellularLocation>
</comment>
<reference evidence="25" key="1">
    <citation type="submission" date="2015-08" db="EMBL/GenBank/DDBJ databases">
        <title>Candidatus Bacteriodes Periocalifornicus.</title>
        <authorList>
            <person name="McLean J.S."/>
            <person name="Kelley S."/>
        </authorList>
    </citation>
    <scope>NUCLEOTIDE SEQUENCE [LARGE SCALE GENOMIC DNA]</scope>
    <source>
        <strain evidence="25">12B</strain>
    </source>
</reference>
<evidence type="ECO:0000313" key="26">
    <source>
        <dbReference type="Proteomes" id="UP000054172"/>
    </source>
</evidence>
<dbReference type="Proteomes" id="UP000054172">
    <property type="component" value="Unassembled WGS sequence"/>
</dbReference>
<evidence type="ECO:0000256" key="22">
    <source>
        <dbReference type="ARBA" id="ARBA00048074"/>
    </source>
</evidence>
<dbReference type="PANTHER" id="PTHR12418:SF19">
    <property type="entry name" value="ACYL-COENZYME A THIOESTERASE THEM4"/>
    <property type="match status" value="1"/>
</dbReference>
<comment type="catalytic activity">
    <reaction evidence="13">
        <text>(5Z,8Z,11Z,14Z)-eicosatetraenoyl-CoA + H2O = (5Z,8Z,11Z,14Z)-eicosatetraenoate + CoA + H(+)</text>
        <dbReference type="Rhea" id="RHEA:40151"/>
        <dbReference type="ChEBI" id="CHEBI:15377"/>
        <dbReference type="ChEBI" id="CHEBI:15378"/>
        <dbReference type="ChEBI" id="CHEBI:32395"/>
        <dbReference type="ChEBI" id="CHEBI:57287"/>
        <dbReference type="ChEBI" id="CHEBI:57368"/>
    </reaction>
    <physiologicalReaction direction="left-to-right" evidence="13">
        <dbReference type="Rhea" id="RHEA:40152"/>
    </physiologicalReaction>
</comment>
<keyword evidence="8" id="KW-0276">Fatty acid metabolism</keyword>
<evidence type="ECO:0000256" key="11">
    <source>
        <dbReference type="ARBA" id="ARBA00023136"/>
    </source>
</evidence>
<dbReference type="EC" id="3.1.2.2" evidence="16"/>
<keyword evidence="12" id="KW-0966">Cell projection</keyword>
<gene>
    <name evidence="25" type="ORF">AL399_08375</name>
</gene>
<comment type="catalytic activity">
    <reaction evidence="21">
        <text>decanoyl-CoA + H2O = decanoate + CoA + H(+)</text>
        <dbReference type="Rhea" id="RHEA:40059"/>
        <dbReference type="ChEBI" id="CHEBI:15377"/>
        <dbReference type="ChEBI" id="CHEBI:15378"/>
        <dbReference type="ChEBI" id="CHEBI:27689"/>
        <dbReference type="ChEBI" id="CHEBI:57287"/>
        <dbReference type="ChEBI" id="CHEBI:61430"/>
    </reaction>
    <physiologicalReaction direction="left-to-right" evidence="21">
        <dbReference type="Rhea" id="RHEA:40060"/>
    </physiologicalReaction>
</comment>
<evidence type="ECO:0000256" key="13">
    <source>
        <dbReference type="ARBA" id="ARBA00035852"/>
    </source>
</evidence>
<proteinExistence type="inferred from homology"/>
<sequence length="165" mass="17851">MGALQHTPASRSANPTLAIQDYYPEPYRHCYGCGPDNKDGWHIKSYWDGESIVAYFSPADYLTGGVPDNLFGGVLAAVSDCHGTASAAAFSHHAMGYTLGVEPLLRCVTGQLTVNFRKPTPMGRQLVVRARLVGIEGRKVTVDMEISCEGDVTCTATMLAIRLKE</sequence>
<dbReference type="GO" id="GO:0006631">
    <property type="term" value="P:fatty acid metabolic process"/>
    <property type="evidence" value="ECO:0007669"/>
    <property type="project" value="UniProtKB-KW"/>
</dbReference>
<dbReference type="EMBL" id="LIIK01000052">
    <property type="protein sequence ID" value="KQM08248.1"/>
    <property type="molecule type" value="Genomic_DNA"/>
</dbReference>
<keyword evidence="6" id="KW-0053">Apoptosis</keyword>
<protein>
    <recommendedName>
        <fullName evidence="17">Acyl-coenzyme A thioesterase THEM4</fullName>
        <ecNumber evidence="16">3.1.2.2</ecNumber>
    </recommendedName>
    <alternativeName>
        <fullName evidence="18">Thioesterase superfamily member 4</fullName>
    </alternativeName>
</protein>
<evidence type="ECO:0000256" key="16">
    <source>
        <dbReference type="ARBA" id="ARBA00038848"/>
    </source>
</evidence>
<evidence type="ECO:0000256" key="20">
    <source>
        <dbReference type="ARBA" id="ARBA00047734"/>
    </source>
</evidence>
<comment type="catalytic activity">
    <reaction evidence="22">
        <text>dodecanoyl-CoA + H2O = dodecanoate + CoA + H(+)</text>
        <dbReference type="Rhea" id="RHEA:30135"/>
        <dbReference type="ChEBI" id="CHEBI:15377"/>
        <dbReference type="ChEBI" id="CHEBI:15378"/>
        <dbReference type="ChEBI" id="CHEBI:18262"/>
        <dbReference type="ChEBI" id="CHEBI:57287"/>
        <dbReference type="ChEBI" id="CHEBI:57375"/>
    </reaction>
    <physiologicalReaction direction="left-to-right" evidence="22">
        <dbReference type="Rhea" id="RHEA:30136"/>
    </physiologicalReaction>
</comment>
<keyword evidence="11" id="KW-0472">Membrane</keyword>
<evidence type="ECO:0000256" key="17">
    <source>
        <dbReference type="ARBA" id="ARBA00040123"/>
    </source>
</evidence>
<evidence type="ECO:0000256" key="8">
    <source>
        <dbReference type="ARBA" id="ARBA00022832"/>
    </source>
</evidence>
<evidence type="ECO:0000259" key="24">
    <source>
        <dbReference type="Pfam" id="PF03061"/>
    </source>
</evidence>
<dbReference type="GO" id="GO:0016020">
    <property type="term" value="C:membrane"/>
    <property type="evidence" value="ECO:0007669"/>
    <property type="project" value="UniProtKB-SubCell"/>
</dbReference>
<evidence type="ECO:0000256" key="21">
    <source>
        <dbReference type="ARBA" id="ARBA00047969"/>
    </source>
</evidence>
<evidence type="ECO:0000256" key="4">
    <source>
        <dbReference type="ARBA" id="ARBA00022475"/>
    </source>
</evidence>
<evidence type="ECO:0000256" key="3">
    <source>
        <dbReference type="ARBA" id="ARBA00004632"/>
    </source>
</evidence>
<evidence type="ECO:0000256" key="18">
    <source>
        <dbReference type="ARBA" id="ARBA00043210"/>
    </source>
</evidence>
<evidence type="ECO:0000256" key="19">
    <source>
        <dbReference type="ARBA" id="ARBA00047588"/>
    </source>
</evidence>
<dbReference type="Pfam" id="PF03061">
    <property type="entry name" value="4HBT"/>
    <property type="match status" value="1"/>
</dbReference>
<dbReference type="STRING" id="1702214.AL399_08375"/>
<dbReference type="PATRIC" id="fig|1702214.3.peg.1771"/>
<dbReference type="SUPFAM" id="SSF54637">
    <property type="entry name" value="Thioesterase/thiol ester dehydrase-isomerase"/>
    <property type="match status" value="1"/>
</dbReference>
<keyword evidence="10" id="KW-0443">Lipid metabolism</keyword>